<comment type="caution">
    <text evidence="5">The sequence shown here is derived from an EMBL/GenBank/DDBJ whole genome shotgun (WGS) entry which is preliminary data.</text>
</comment>
<accession>A0A087E7Z1</accession>
<dbReference type="InterPro" id="IPR025736">
    <property type="entry name" value="PucR_C-HTH_dom"/>
</dbReference>
<gene>
    <name evidence="5" type="ORF">BISU_0368</name>
</gene>
<evidence type="ECO:0000259" key="4">
    <source>
        <dbReference type="Pfam" id="PF17853"/>
    </source>
</evidence>
<evidence type="ECO:0000313" key="5">
    <source>
        <dbReference type="EMBL" id="KFJ03892.1"/>
    </source>
</evidence>
<evidence type="ECO:0000256" key="1">
    <source>
        <dbReference type="ARBA" id="ARBA00006754"/>
    </source>
</evidence>
<dbReference type="InterPro" id="IPR041522">
    <property type="entry name" value="CdaR_GGDEF"/>
</dbReference>
<evidence type="ECO:0000313" key="6">
    <source>
        <dbReference type="Proteomes" id="UP000029055"/>
    </source>
</evidence>
<reference evidence="5 6" key="1">
    <citation type="submission" date="2014-03" db="EMBL/GenBank/DDBJ databases">
        <title>Genomics of Bifidobacteria.</title>
        <authorList>
            <person name="Ventura M."/>
            <person name="Milani C."/>
            <person name="Lugli G.A."/>
        </authorList>
    </citation>
    <scope>NUCLEOTIDE SEQUENCE [LARGE SCALE GENOMIC DNA]</scope>
    <source>
        <strain evidence="5 6">LMG 11597</strain>
    </source>
</reference>
<organism evidence="5 6">
    <name type="scientific">Bifidobacterium subtile</name>
    <dbReference type="NCBI Taxonomy" id="77635"/>
    <lineage>
        <taxon>Bacteria</taxon>
        <taxon>Bacillati</taxon>
        <taxon>Actinomycetota</taxon>
        <taxon>Actinomycetes</taxon>
        <taxon>Bifidobacteriales</taxon>
        <taxon>Bifidobacteriaceae</taxon>
        <taxon>Bifidobacterium</taxon>
    </lineage>
</organism>
<dbReference type="Pfam" id="PF17853">
    <property type="entry name" value="GGDEF_2"/>
    <property type="match status" value="1"/>
</dbReference>
<feature type="domain" description="CdaR GGDEF-like" evidence="4">
    <location>
        <begin position="125"/>
        <end position="236"/>
    </location>
</feature>
<dbReference type="AlphaFoldDB" id="A0A087E7Z1"/>
<dbReference type="eggNOG" id="COG2508">
    <property type="taxonomic scope" value="Bacteria"/>
</dbReference>
<dbReference type="PANTHER" id="PTHR33744">
    <property type="entry name" value="CARBOHYDRATE DIACID REGULATOR"/>
    <property type="match status" value="1"/>
</dbReference>
<dbReference type="EMBL" id="JGZR01000006">
    <property type="protein sequence ID" value="KFJ03892.1"/>
    <property type="molecule type" value="Genomic_DNA"/>
</dbReference>
<feature type="region of interest" description="Disordered" evidence="2">
    <location>
        <begin position="38"/>
        <end position="65"/>
    </location>
</feature>
<comment type="similarity">
    <text evidence="1">Belongs to the CdaR family.</text>
</comment>
<dbReference type="Gene3D" id="1.20.5.5100">
    <property type="match status" value="1"/>
</dbReference>
<proteinExistence type="inferred from homology"/>
<dbReference type="InterPro" id="IPR051448">
    <property type="entry name" value="CdaR-like_regulators"/>
</dbReference>
<feature type="compositionally biased region" description="Low complexity" evidence="2">
    <location>
        <begin position="38"/>
        <end position="57"/>
    </location>
</feature>
<dbReference type="Gene3D" id="3.30.70.2730">
    <property type="match status" value="1"/>
</dbReference>
<name>A0A087E7Z1_9BIFI</name>
<keyword evidence="6" id="KW-1185">Reference proteome</keyword>
<sequence>MSDTESGDGTDKRGDADAGIPIDADFLDALGIARIPARDPTAGDAAPTAASDTARPANSAASLSDAPTCDAAAGNVAASNDFGNMPTEFGAVDSDTQAGTLWSLTDAAQLRLESIAFESLRHDLADARVESLLRILGWPCSFTCFAIAGTPDSAYSDTRNAISKAVRDLGGGACLIGRRESWCVALVEVRGAATPEVTCTAALSAFGDEQPVCLGPIRRNASGATKAISSVLSALRSAPAVHPLPRPMRADDVLPERALIGDEDARDELYTAVYRSLLSDNADDPTLSTVSAFIQSGGSLDATARELNVHPNTVRYRLKRAAETTGWDATNPRESYVLQTAITLGRIRDARYSG</sequence>
<dbReference type="Pfam" id="PF13556">
    <property type="entry name" value="HTH_30"/>
    <property type="match status" value="1"/>
</dbReference>
<feature type="domain" description="PucR C-terminal helix-turn-helix" evidence="3">
    <location>
        <begin position="287"/>
        <end position="342"/>
    </location>
</feature>
<dbReference type="PANTHER" id="PTHR33744:SF7">
    <property type="entry name" value="PUCR FAMILY TRANSCRIPTIONAL REGULATOR"/>
    <property type="match status" value="1"/>
</dbReference>
<dbReference type="InterPro" id="IPR042070">
    <property type="entry name" value="PucR_C-HTH_sf"/>
</dbReference>
<evidence type="ECO:0000256" key="2">
    <source>
        <dbReference type="SAM" id="MobiDB-lite"/>
    </source>
</evidence>
<protein>
    <submittedName>
        <fullName evidence="5">Transcriptional regulator</fullName>
    </submittedName>
</protein>
<dbReference type="Gene3D" id="1.10.10.2840">
    <property type="entry name" value="PucR C-terminal helix-turn-helix domain"/>
    <property type="match status" value="1"/>
</dbReference>
<dbReference type="Proteomes" id="UP000029055">
    <property type="component" value="Unassembled WGS sequence"/>
</dbReference>
<evidence type="ECO:0000259" key="3">
    <source>
        <dbReference type="Pfam" id="PF13556"/>
    </source>
</evidence>
<dbReference type="STRING" id="77635.BISU_0368"/>